<dbReference type="PRINTS" id="PR00237">
    <property type="entry name" value="GPCRRHODOPSN"/>
</dbReference>
<keyword evidence="6 9" id="KW-0675">Receptor</keyword>
<keyword evidence="2" id="KW-0812">Transmembrane</keyword>
<dbReference type="GO" id="GO:0004930">
    <property type="term" value="F:G protein-coupled receptor activity"/>
    <property type="evidence" value="ECO:0007669"/>
    <property type="project" value="UniProtKB-KW"/>
</dbReference>
<keyword evidence="7" id="KW-0807">Transducer</keyword>
<evidence type="ECO:0000313" key="9">
    <source>
        <dbReference type="EMBL" id="KXN68449.1"/>
    </source>
</evidence>
<evidence type="ECO:0000256" key="5">
    <source>
        <dbReference type="ARBA" id="ARBA00023136"/>
    </source>
</evidence>
<proteinExistence type="predicted"/>
<dbReference type="Proteomes" id="UP000070444">
    <property type="component" value="Unassembled WGS sequence"/>
</dbReference>
<evidence type="ECO:0000256" key="7">
    <source>
        <dbReference type="ARBA" id="ARBA00023224"/>
    </source>
</evidence>
<evidence type="ECO:0000256" key="2">
    <source>
        <dbReference type="ARBA" id="ARBA00022692"/>
    </source>
</evidence>
<organism evidence="9 10">
    <name type="scientific">Conidiobolus coronatus (strain ATCC 28846 / CBS 209.66 / NRRL 28638)</name>
    <name type="common">Delacroixia coronata</name>
    <dbReference type="NCBI Taxonomy" id="796925"/>
    <lineage>
        <taxon>Eukaryota</taxon>
        <taxon>Fungi</taxon>
        <taxon>Fungi incertae sedis</taxon>
        <taxon>Zoopagomycota</taxon>
        <taxon>Entomophthoromycotina</taxon>
        <taxon>Entomophthoromycetes</taxon>
        <taxon>Entomophthorales</taxon>
        <taxon>Ancylistaceae</taxon>
        <taxon>Conidiobolus</taxon>
    </lineage>
</organism>
<dbReference type="Pfam" id="PF00001">
    <property type="entry name" value="7tm_1"/>
    <property type="match status" value="1"/>
</dbReference>
<evidence type="ECO:0000259" key="8">
    <source>
        <dbReference type="PROSITE" id="PS50262"/>
    </source>
</evidence>
<keyword evidence="4" id="KW-0297">G-protein coupled receptor</keyword>
<dbReference type="PANTHER" id="PTHR45695:SF9">
    <property type="entry name" value="LEUCOKININ RECEPTOR"/>
    <property type="match status" value="1"/>
</dbReference>
<keyword evidence="3" id="KW-1133">Transmembrane helix</keyword>
<evidence type="ECO:0000256" key="4">
    <source>
        <dbReference type="ARBA" id="ARBA00023040"/>
    </source>
</evidence>
<dbReference type="OrthoDB" id="9370401at2759"/>
<feature type="domain" description="G-protein coupled receptors family 1 profile" evidence="8">
    <location>
        <begin position="31"/>
        <end position="290"/>
    </location>
</feature>
<dbReference type="CDD" id="cd00637">
    <property type="entry name" value="7tm_classA_rhodopsin-like"/>
    <property type="match status" value="1"/>
</dbReference>
<reference evidence="9 10" key="1">
    <citation type="journal article" date="2015" name="Genome Biol. Evol.">
        <title>Phylogenomic analyses indicate that early fungi evolved digesting cell walls of algal ancestors of land plants.</title>
        <authorList>
            <person name="Chang Y."/>
            <person name="Wang S."/>
            <person name="Sekimoto S."/>
            <person name="Aerts A.L."/>
            <person name="Choi C."/>
            <person name="Clum A."/>
            <person name="LaButti K.M."/>
            <person name="Lindquist E.A."/>
            <person name="Yee Ngan C."/>
            <person name="Ohm R.A."/>
            <person name="Salamov A.A."/>
            <person name="Grigoriev I.V."/>
            <person name="Spatafora J.W."/>
            <person name="Berbee M.L."/>
        </authorList>
    </citation>
    <scope>NUCLEOTIDE SEQUENCE [LARGE SCALE GENOMIC DNA]</scope>
    <source>
        <strain evidence="9 10">NRRL 28638</strain>
    </source>
</reference>
<dbReference type="GO" id="GO:0005886">
    <property type="term" value="C:plasma membrane"/>
    <property type="evidence" value="ECO:0007669"/>
    <property type="project" value="TreeGrafter"/>
</dbReference>
<dbReference type="PANTHER" id="PTHR45695">
    <property type="entry name" value="LEUCOKININ RECEPTOR-RELATED"/>
    <property type="match status" value="1"/>
</dbReference>
<gene>
    <name evidence="9" type="ORF">CONCODRAFT_9296</name>
</gene>
<accession>A0A137P0S4</accession>
<evidence type="ECO:0000256" key="1">
    <source>
        <dbReference type="ARBA" id="ARBA00004141"/>
    </source>
</evidence>
<protein>
    <submittedName>
        <fullName evidence="9">Family A G protein-coupled receptor-like protein</fullName>
    </submittedName>
</protein>
<comment type="subcellular location">
    <subcellularLocation>
        <location evidence="1">Membrane</location>
        <topology evidence="1">Multi-pass membrane protein</topology>
    </subcellularLocation>
</comment>
<dbReference type="InterPro" id="IPR000276">
    <property type="entry name" value="GPCR_Rhodpsn"/>
</dbReference>
<evidence type="ECO:0000313" key="10">
    <source>
        <dbReference type="Proteomes" id="UP000070444"/>
    </source>
</evidence>
<dbReference type="AlphaFoldDB" id="A0A137P0S4"/>
<dbReference type="SUPFAM" id="SSF81321">
    <property type="entry name" value="Family A G protein-coupled receptor-like"/>
    <property type="match status" value="1"/>
</dbReference>
<dbReference type="Gene3D" id="1.20.1070.10">
    <property type="entry name" value="Rhodopsin 7-helix transmembrane proteins"/>
    <property type="match status" value="1"/>
</dbReference>
<evidence type="ECO:0000256" key="6">
    <source>
        <dbReference type="ARBA" id="ARBA00023170"/>
    </source>
</evidence>
<dbReference type="InterPro" id="IPR017452">
    <property type="entry name" value="GPCR_Rhodpsn_7TM"/>
</dbReference>
<keyword evidence="10" id="KW-1185">Reference proteome</keyword>
<keyword evidence="5" id="KW-0472">Membrane</keyword>
<dbReference type="EMBL" id="KQ964575">
    <property type="protein sequence ID" value="KXN68449.1"/>
    <property type="molecule type" value="Genomic_DNA"/>
</dbReference>
<name>A0A137P0S4_CONC2</name>
<dbReference type="PROSITE" id="PS50262">
    <property type="entry name" value="G_PROTEIN_RECEP_F1_2"/>
    <property type="match status" value="1"/>
</dbReference>
<evidence type="ECO:0000256" key="3">
    <source>
        <dbReference type="ARBA" id="ARBA00022989"/>
    </source>
</evidence>
<sequence length="321" mass="36789">MTEQVYSLSNPLITVITESVMFSISLTGLLFNGLVIYIMLFRHKSKEIDIWFMTYIAIFDILLAITIIGSQISKMVTFHEILFNNIWYCQYSGMFNILLTSTSIDGVGMLSLIRALAIVKNITFKSVYWYILMILLFIANLIFGIFGVTNQAFRVMESQSYCQPSFSKNRYSKIYSIVIIGKMFLMLFILMVSYICISVKYCNLLSDMNNSKDSSSDLLVGRKPLHVLQRAVITKLFGLVFMYMLCFLPELITLVYNISTKSERNPIADAISGSAMNFTIVVNSVFVLFYHEETRRILVNLLPLWMHRGKLNGDAYSLEGR</sequence>